<dbReference type="Proteomes" id="UP000245383">
    <property type="component" value="Unassembled WGS sequence"/>
</dbReference>
<reference evidence="2 3" key="1">
    <citation type="journal article" date="2018" name="MBio">
        <title>Comparative Genomics Reveals the Core Gene Toolbox for the Fungus-Insect Symbiosis.</title>
        <authorList>
            <person name="Wang Y."/>
            <person name="Stata M."/>
            <person name="Wang W."/>
            <person name="Stajich J.E."/>
            <person name="White M.M."/>
            <person name="Moncalvo J.M."/>
        </authorList>
    </citation>
    <scope>NUCLEOTIDE SEQUENCE [LARGE SCALE GENOMIC DNA]</scope>
    <source>
        <strain evidence="2 3">SWE-8-4</strain>
    </source>
</reference>
<proteinExistence type="predicted"/>
<keyword evidence="3" id="KW-1185">Reference proteome</keyword>
<feature type="signal peptide" evidence="1">
    <location>
        <begin position="1"/>
        <end position="20"/>
    </location>
</feature>
<evidence type="ECO:0000313" key="2">
    <source>
        <dbReference type="EMBL" id="PVU92228.1"/>
    </source>
</evidence>
<dbReference type="AlphaFoldDB" id="A0A2T9YIQ8"/>
<keyword evidence="1" id="KW-0732">Signal</keyword>
<dbReference type="EMBL" id="MBFR01000170">
    <property type="protein sequence ID" value="PVU92228.1"/>
    <property type="molecule type" value="Genomic_DNA"/>
</dbReference>
<accession>A0A2T9YIQ8</accession>
<feature type="chain" id="PRO_5015557469" description="Cyanovirin-N domain-containing protein" evidence="1">
    <location>
        <begin position="21"/>
        <end position="189"/>
    </location>
</feature>
<evidence type="ECO:0000313" key="3">
    <source>
        <dbReference type="Proteomes" id="UP000245383"/>
    </source>
</evidence>
<protein>
    <recommendedName>
        <fullName evidence="4">Cyanovirin-N domain-containing protein</fullName>
    </recommendedName>
</protein>
<name>A0A2T9YIQ8_9FUNG</name>
<organism evidence="2 3">
    <name type="scientific">Smittium simulii</name>
    <dbReference type="NCBI Taxonomy" id="133385"/>
    <lineage>
        <taxon>Eukaryota</taxon>
        <taxon>Fungi</taxon>
        <taxon>Fungi incertae sedis</taxon>
        <taxon>Zoopagomycota</taxon>
        <taxon>Kickxellomycotina</taxon>
        <taxon>Harpellomycetes</taxon>
        <taxon>Harpellales</taxon>
        <taxon>Legeriomycetaceae</taxon>
        <taxon>Smittium</taxon>
    </lineage>
</organism>
<evidence type="ECO:0008006" key="4">
    <source>
        <dbReference type="Google" id="ProtNLM"/>
    </source>
</evidence>
<evidence type="ECO:0000256" key="1">
    <source>
        <dbReference type="SAM" id="SignalP"/>
    </source>
</evidence>
<sequence length="189" mass="21114">MRKLFVLSLISLLFILDTKADDNTGADANSGEDNASNTEEVIDVPLDFIKNNSEPVERHYTDEYLQCVKNNGVGDVSRGQFDTDEGILTCICAPDGNFFCPDLTEEDSFIKFAEGNEGATDYLTKCRNIFNKDGKPFRINDGLCFCTETRSFQCYSRYHGVDNLGIDSDDVDVPTILDIWDDINSSAEE</sequence>
<gene>
    <name evidence="2" type="ORF">BB561_003963</name>
</gene>
<comment type="caution">
    <text evidence="2">The sequence shown here is derived from an EMBL/GenBank/DDBJ whole genome shotgun (WGS) entry which is preliminary data.</text>
</comment>